<evidence type="ECO:0000313" key="2">
    <source>
        <dbReference type="Proteomes" id="UP000308600"/>
    </source>
</evidence>
<evidence type="ECO:0000313" key="1">
    <source>
        <dbReference type="EMBL" id="TFK73030.1"/>
    </source>
</evidence>
<name>A0ACD3B4I6_9AGAR</name>
<gene>
    <name evidence="1" type="ORF">BDN72DRAFT_894272</name>
</gene>
<reference evidence="1 2" key="1">
    <citation type="journal article" date="2019" name="Nat. Ecol. Evol.">
        <title>Megaphylogeny resolves global patterns of mushroom evolution.</title>
        <authorList>
            <person name="Varga T."/>
            <person name="Krizsan K."/>
            <person name="Foldi C."/>
            <person name="Dima B."/>
            <person name="Sanchez-Garcia M."/>
            <person name="Sanchez-Ramirez S."/>
            <person name="Szollosi G.J."/>
            <person name="Szarkandi J.G."/>
            <person name="Papp V."/>
            <person name="Albert L."/>
            <person name="Andreopoulos W."/>
            <person name="Angelini C."/>
            <person name="Antonin V."/>
            <person name="Barry K.W."/>
            <person name="Bougher N.L."/>
            <person name="Buchanan P."/>
            <person name="Buyck B."/>
            <person name="Bense V."/>
            <person name="Catcheside P."/>
            <person name="Chovatia M."/>
            <person name="Cooper J."/>
            <person name="Damon W."/>
            <person name="Desjardin D."/>
            <person name="Finy P."/>
            <person name="Geml J."/>
            <person name="Haridas S."/>
            <person name="Hughes K."/>
            <person name="Justo A."/>
            <person name="Karasinski D."/>
            <person name="Kautmanova I."/>
            <person name="Kiss B."/>
            <person name="Kocsube S."/>
            <person name="Kotiranta H."/>
            <person name="LaButti K.M."/>
            <person name="Lechner B.E."/>
            <person name="Liimatainen K."/>
            <person name="Lipzen A."/>
            <person name="Lukacs Z."/>
            <person name="Mihaltcheva S."/>
            <person name="Morgado L.N."/>
            <person name="Niskanen T."/>
            <person name="Noordeloos M.E."/>
            <person name="Ohm R.A."/>
            <person name="Ortiz-Santana B."/>
            <person name="Ovrebo C."/>
            <person name="Racz N."/>
            <person name="Riley R."/>
            <person name="Savchenko A."/>
            <person name="Shiryaev A."/>
            <person name="Soop K."/>
            <person name="Spirin V."/>
            <person name="Szebenyi C."/>
            <person name="Tomsovsky M."/>
            <person name="Tulloss R.E."/>
            <person name="Uehling J."/>
            <person name="Grigoriev I.V."/>
            <person name="Vagvolgyi C."/>
            <person name="Papp T."/>
            <person name="Martin F.M."/>
            <person name="Miettinen O."/>
            <person name="Hibbett D.S."/>
            <person name="Nagy L.G."/>
        </authorList>
    </citation>
    <scope>NUCLEOTIDE SEQUENCE [LARGE SCALE GENOMIC DNA]</scope>
    <source>
        <strain evidence="1 2">NL-1719</strain>
    </source>
</reference>
<proteinExistence type="predicted"/>
<dbReference type="EMBL" id="ML208279">
    <property type="protein sequence ID" value="TFK73030.1"/>
    <property type="molecule type" value="Genomic_DNA"/>
</dbReference>
<protein>
    <submittedName>
        <fullName evidence="1">Uncharacterized protein</fullName>
    </submittedName>
</protein>
<dbReference type="Proteomes" id="UP000308600">
    <property type="component" value="Unassembled WGS sequence"/>
</dbReference>
<keyword evidence="2" id="KW-1185">Reference proteome</keyword>
<accession>A0ACD3B4I6</accession>
<organism evidence="1 2">
    <name type="scientific">Pluteus cervinus</name>
    <dbReference type="NCBI Taxonomy" id="181527"/>
    <lineage>
        <taxon>Eukaryota</taxon>
        <taxon>Fungi</taxon>
        <taxon>Dikarya</taxon>
        <taxon>Basidiomycota</taxon>
        <taxon>Agaricomycotina</taxon>
        <taxon>Agaricomycetes</taxon>
        <taxon>Agaricomycetidae</taxon>
        <taxon>Agaricales</taxon>
        <taxon>Pluteineae</taxon>
        <taxon>Pluteaceae</taxon>
        <taxon>Pluteus</taxon>
    </lineage>
</organism>
<sequence>MDLDMKREVILVDNTMGAAFIGVIFAGILYGVSCVQTWYYFNRYPTDAWYIKSLVGAVWAFDTVHQALISHTGVHRTTCTRILDIESMAINYILTILIIALVLSGFACSTAFTIESMQLETWAELAELKGLSMTVNVLAVVTDVIIAAALFFYLHRSRTGFKRSDTMISKLIMFTVSTGLLTSICAVASLLTIVIWGETLIYVAFYFSLGRLYSNSILATLNARKSIRGLGDDHEDLSFSLQSLSKIGPRNLTASPNISTGISIKIDTTQEYAQECAWVKTSP</sequence>